<name>A0A4W3KG67_CALMI</name>
<dbReference type="Gene3D" id="1.20.1250.20">
    <property type="entry name" value="MFS general substrate transporter like domains"/>
    <property type="match status" value="1"/>
</dbReference>
<evidence type="ECO:0000256" key="3">
    <source>
        <dbReference type="ARBA" id="ARBA00022475"/>
    </source>
</evidence>
<organism evidence="12 13">
    <name type="scientific">Callorhinchus milii</name>
    <name type="common">Ghost shark</name>
    <dbReference type="NCBI Taxonomy" id="7868"/>
    <lineage>
        <taxon>Eukaryota</taxon>
        <taxon>Metazoa</taxon>
        <taxon>Chordata</taxon>
        <taxon>Craniata</taxon>
        <taxon>Vertebrata</taxon>
        <taxon>Chondrichthyes</taxon>
        <taxon>Holocephali</taxon>
        <taxon>Chimaeriformes</taxon>
        <taxon>Callorhinchidae</taxon>
        <taxon>Callorhinchus</taxon>
    </lineage>
</organism>
<evidence type="ECO:0000256" key="7">
    <source>
        <dbReference type="ARBA" id="ARBA00036521"/>
    </source>
</evidence>
<dbReference type="PANTHER" id="PTHR11360">
    <property type="entry name" value="MONOCARBOXYLATE TRANSPORTER"/>
    <property type="match status" value="1"/>
</dbReference>
<comment type="catalytic activity">
    <reaction evidence="7">
        <text>creatine(in) = creatine(out)</text>
        <dbReference type="Rhea" id="RHEA:73043"/>
        <dbReference type="ChEBI" id="CHEBI:57947"/>
    </reaction>
</comment>
<keyword evidence="3" id="KW-1003">Cell membrane</keyword>
<feature type="transmembrane region" description="Helical" evidence="10">
    <location>
        <begin position="299"/>
        <end position="320"/>
    </location>
</feature>
<keyword evidence="13" id="KW-1185">Reference proteome</keyword>
<dbReference type="OMA" id="GSWMALT"/>
<dbReference type="Pfam" id="PF07690">
    <property type="entry name" value="MFS_1"/>
    <property type="match status" value="1"/>
</dbReference>
<dbReference type="GO" id="GO:0016323">
    <property type="term" value="C:basolateral plasma membrane"/>
    <property type="evidence" value="ECO:0007669"/>
    <property type="project" value="UniProtKB-SubCell"/>
</dbReference>
<accession>A0A4W3KG67</accession>
<feature type="transmembrane region" description="Helical" evidence="10">
    <location>
        <begin position="357"/>
        <end position="375"/>
    </location>
</feature>
<evidence type="ECO:0000313" key="13">
    <source>
        <dbReference type="Proteomes" id="UP000314986"/>
    </source>
</evidence>
<dbReference type="GO" id="GO:0022857">
    <property type="term" value="F:transmembrane transporter activity"/>
    <property type="evidence" value="ECO:0007669"/>
    <property type="project" value="InterPro"/>
</dbReference>
<comment type="similarity">
    <text evidence="2">Belongs to the major facilitator superfamily. Monocarboxylate porter (TC 2.A.1.13) family.</text>
</comment>
<evidence type="ECO:0000313" key="12">
    <source>
        <dbReference type="Ensembl" id="ENSCMIP00000045825.1"/>
    </source>
</evidence>
<evidence type="ECO:0000256" key="2">
    <source>
        <dbReference type="ARBA" id="ARBA00006727"/>
    </source>
</evidence>
<reference evidence="13" key="2">
    <citation type="journal article" date="2007" name="PLoS Biol.">
        <title>Survey sequencing and comparative analysis of the elephant shark (Callorhinchus milii) genome.</title>
        <authorList>
            <person name="Venkatesh B."/>
            <person name="Kirkness E.F."/>
            <person name="Loh Y.H."/>
            <person name="Halpern A.L."/>
            <person name="Lee A.P."/>
            <person name="Johnson J."/>
            <person name="Dandona N."/>
            <person name="Viswanathan L.D."/>
            <person name="Tay A."/>
            <person name="Venter J.C."/>
            <person name="Strausberg R.L."/>
            <person name="Brenner S."/>
        </authorList>
    </citation>
    <scope>NUCLEOTIDE SEQUENCE [LARGE SCALE GENOMIC DNA]</scope>
</reference>
<feature type="transmembrane region" description="Helical" evidence="10">
    <location>
        <begin position="332"/>
        <end position="351"/>
    </location>
</feature>
<dbReference type="Proteomes" id="UP000314986">
    <property type="component" value="Unassembled WGS sequence"/>
</dbReference>
<comment type="subcellular location">
    <subcellularLocation>
        <location evidence="1">Basolateral cell membrane</location>
        <topology evidence="1">Multi-pass membrane protein</topology>
    </subcellularLocation>
</comment>
<keyword evidence="6 10" id="KW-0472">Membrane</keyword>
<dbReference type="PANTHER" id="PTHR11360:SF318">
    <property type="entry name" value="MONOCARBOXYLATE TRANSPORTER 12"/>
    <property type="match status" value="1"/>
</dbReference>
<dbReference type="InterPro" id="IPR020846">
    <property type="entry name" value="MFS_dom"/>
</dbReference>
<comment type="catalytic activity">
    <reaction evidence="8">
        <text>guanidinoacetate(in) = guanidinoacetate(out)</text>
        <dbReference type="Rhea" id="RHEA:73047"/>
        <dbReference type="ChEBI" id="CHEBI:57742"/>
    </reaction>
</comment>
<feature type="transmembrane region" description="Helical" evidence="10">
    <location>
        <begin position="417"/>
        <end position="438"/>
    </location>
</feature>
<keyword evidence="4 10" id="KW-0812">Transmembrane</keyword>
<feature type="transmembrane region" description="Helical" evidence="10">
    <location>
        <begin position="16"/>
        <end position="35"/>
    </location>
</feature>
<dbReference type="InterPro" id="IPR050327">
    <property type="entry name" value="Proton-linked_MCT"/>
</dbReference>
<evidence type="ECO:0000256" key="6">
    <source>
        <dbReference type="ARBA" id="ARBA00023136"/>
    </source>
</evidence>
<evidence type="ECO:0000256" key="1">
    <source>
        <dbReference type="ARBA" id="ARBA00004554"/>
    </source>
</evidence>
<dbReference type="GeneTree" id="ENSGT00940000156169"/>
<comment type="function">
    <text evidence="9">Functions as a transporter for creatine and as well for its precursor guanidinoacetate. Transport of creatine and GAA is independent of resting membrane potential and extracellular Na(+), Cl(-), or pH. Contributes to the process of creatine biosynthesis and distribution.</text>
</comment>
<evidence type="ECO:0000256" key="10">
    <source>
        <dbReference type="SAM" id="Phobius"/>
    </source>
</evidence>
<feature type="domain" description="Major facilitator superfamily (MFS) profile" evidence="11">
    <location>
        <begin position="17"/>
        <end position="442"/>
    </location>
</feature>
<dbReference type="SUPFAM" id="SSF103473">
    <property type="entry name" value="MFS general substrate transporter"/>
    <property type="match status" value="1"/>
</dbReference>
<reference evidence="13" key="3">
    <citation type="journal article" date="2014" name="Nature">
        <title>Elephant shark genome provides unique insights into gnathostome evolution.</title>
        <authorList>
            <consortium name="International Elephant Shark Genome Sequencing Consortium"/>
            <person name="Venkatesh B."/>
            <person name="Lee A.P."/>
            <person name="Ravi V."/>
            <person name="Maurya A.K."/>
            <person name="Lian M.M."/>
            <person name="Swann J.B."/>
            <person name="Ohta Y."/>
            <person name="Flajnik M.F."/>
            <person name="Sutoh Y."/>
            <person name="Kasahara M."/>
            <person name="Hoon S."/>
            <person name="Gangu V."/>
            <person name="Roy S.W."/>
            <person name="Irimia M."/>
            <person name="Korzh V."/>
            <person name="Kondrychyn I."/>
            <person name="Lim Z.W."/>
            <person name="Tay B.H."/>
            <person name="Tohari S."/>
            <person name="Kong K.W."/>
            <person name="Ho S."/>
            <person name="Lorente-Galdos B."/>
            <person name="Quilez J."/>
            <person name="Marques-Bonet T."/>
            <person name="Raney B.J."/>
            <person name="Ingham P.W."/>
            <person name="Tay A."/>
            <person name="Hillier L.W."/>
            <person name="Minx P."/>
            <person name="Boehm T."/>
            <person name="Wilson R.K."/>
            <person name="Brenner S."/>
            <person name="Warren W.C."/>
        </authorList>
    </citation>
    <scope>NUCLEOTIDE SEQUENCE [LARGE SCALE GENOMIC DNA]</scope>
</reference>
<dbReference type="STRING" id="7868.ENSCMIP00000045825"/>
<dbReference type="PROSITE" id="PS51257">
    <property type="entry name" value="PROKAR_LIPOPROTEIN"/>
    <property type="match status" value="1"/>
</dbReference>
<gene>
    <name evidence="12" type="primary">slc16a12b</name>
</gene>
<feature type="transmembrane region" description="Helical" evidence="10">
    <location>
        <begin position="146"/>
        <end position="168"/>
    </location>
</feature>
<evidence type="ECO:0000259" key="11">
    <source>
        <dbReference type="PROSITE" id="PS50850"/>
    </source>
</evidence>
<evidence type="ECO:0000256" key="4">
    <source>
        <dbReference type="ARBA" id="ARBA00022692"/>
    </source>
</evidence>
<dbReference type="InterPro" id="IPR011701">
    <property type="entry name" value="MFS"/>
</dbReference>
<sequence length="484" mass="53090">MHHNSKVPLVKPPDGGWGWVIVVSCFIVTVCTRAVSRCFSIFFMEFQNYFAQDYAMTAWIHSTVDCTTMMFAPVGSIISNRYSSRASVVLGGLLASAGLILSSFANCLEYLYLSLGVLTGCGYALAYTPSVAIVGEYFHKRKAMAYGIAMSGTGIGTFVLAPVVQLLIEKYSWRGALLILGGLVLNICACGALLRPLTLADNLTGSTVTEKVTEECTYKVQHDDLPLHCSAPHSVLTKIDCSDQQSCRYCPSYQEYAFLLTPDFLVFAVSVLFLAYGCSTPFVYLIPYAVNVGVSQQQAAFLMSILGIMDIIGTISFGWITDRRCLKKYRRFCFFLTIGLDGFSSLFIPILKTFPLLVPYAFCYGYFDGAYVALLPVVTSDIAGHDFLSSGLGIVYFIHAIPYLIGPPIAGWLVNTTGTYTAAFFISGLSMMFGSLLVPSADWIRSCRNSVKVQGVKPDLQFRFPPFTLVVLLTAQSWCDLLPI</sequence>
<dbReference type="PROSITE" id="PS50850">
    <property type="entry name" value="MFS"/>
    <property type="match status" value="1"/>
</dbReference>
<feature type="transmembrane region" description="Helical" evidence="10">
    <location>
        <begin position="86"/>
        <end position="105"/>
    </location>
</feature>
<dbReference type="AlphaFoldDB" id="A0A4W3KG67"/>
<feature type="transmembrane region" description="Helical" evidence="10">
    <location>
        <begin position="174"/>
        <end position="194"/>
    </location>
</feature>
<reference evidence="12" key="4">
    <citation type="submission" date="2025-08" db="UniProtKB">
        <authorList>
            <consortium name="Ensembl"/>
        </authorList>
    </citation>
    <scope>IDENTIFICATION</scope>
</reference>
<dbReference type="FunFam" id="1.20.1250.20:FF:000128">
    <property type="entry name" value="monocarboxylate transporter 12 isoform X1"/>
    <property type="match status" value="1"/>
</dbReference>
<dbReference type="InParanoid" id="A0A4W3KG67"/>
<evidence type="ECO:0000256" key="8">
    <source>
        <dbReference type="ARBA" id="ARBA00036771"/>
    </source>
</evidence>
<dbReference type="Ensembl" id="ENSCMIT00000046478.1">
    <property type="protein sequence ID" value="ENSCMIP00000045825.1"/>
    <property type="gene ID" value="ENSCMIG00000018882.1"/>
</dbReference>
<evidence type="ECO:0000256" key="9">
    <source>
        <dbReference type="ARBA" id="ARBA00037605"/>
    </source>
</evidence>
<proteinExistence type="inferred from homology"/>
<evidence type="ECO:0000256" key="5">
    <source>
        <dbReference type="ARBA" id="ARBA00022989"/>
    </source>
</evidence>
<feature type="transmembrane region" description="Helical" evidence="10">
    <location>
        <begin position="264"/>
        <end position="287"/>
    </location>
</feature>
<dbReference type="GO" id="GO:0015881">
    <property type="term" value="P:creatine transmembrane transport"/>
    <property type="evidence" value="ECO:0007669"/>
    <property type="project" value="TreeGrafter"/>
</dbReference>
<reference evidence="12" key="5">
    <citation type="submission" date="2025-09" db="UniProtKB">
        <authorList>
            <consortium name="Ensembl"/>
        </authorList>
    </citation>
    <scope>IDENTIFICATION</scope>
</reference>
<protein>
    <submittedName>
        <fullName evidence="12">Solute carrier family 16 member 12a</fullName>
    </submittedName>
</protein>
<reference evidence="13" key="1">
    <citation type="journal article" date="2006" name="Science">
        <title>Ancient noncoding elements conserved in the human genome.</title>
        <authorList>
            <person name="Venkatesh B."/>
            <person name="Kirkness E.F."/>
            <person name="Loh Y.H."/>
            <person name="Halpern A.L."/>
            <person name="Lee A.P."/>
            <person name="Johnson J."/>
            <person name="Dandona N."/>
            <person name="Viswanathan L.D."/>
            <person name="Tay A."/>
            <person name="Venter J.C."/>
            <person name="Strausberg R.L."/>
            <person name="Brenner S."/>
        </authorList>
    </citation>
    <scope>NUCLEOTIDE SEQUENCE [LARGE SCALE GENOMIC DNA]</scope>
</reference>
<feature type="transmembrane region" description="Helical" evidence="10">
    <location>
        <begin position="111"/>
        <end position="134"/>
    </location>
</feature>
<feature type="transmembrane region" description="Helical" evidence="10">
    <location>
        <begin position="387"/>
        <end position="405"/>
    </location>
</feature>
<dbReference type="InterPro" id="IPR036259">
    <property type="entry name" value="MFS_trans_sf"/>
</dbReference>
<keyword evidence="5 10" id="KW-1133">Transmembrane helix</keyword>